<dbReference type="AlphaFoldDB" id="A0A9Q4EZ83"/>
<sequence length="343" mass="38964">MLNFPLHTERTDIIAGAFNSQYTAKLVIHFYGHITHVVLDPRSEDALIIVCANLFGTVISDSLSKESGDVVRLHSIYRSVDDFIIDWCQVFRLTEHDIRGTFDLLNRPGITQPERFRNGTVASGKDIENFMEPLRVDTVRKFLSSFNIGDFKERVVLHPVRKLFFIKLIGEQVMTVHVKLKTERRPCRDTKIAKAKFPVDKIEIVMKTLALVKLQEGLPSCFIMPGPVGITAFHSRKDMDQTFRFSGFGNDVLDAVIFSKSMEFSDELNFHSIFVSNLFRILTDLFRKGLGETGGIIKNTDTVEFHIGSHCFRMAPVWDISLNDHAVITGNDAMNFISVFISE</sequence>
<dbReference type="Proteomes" id="UP001079535">
    <property type="component" value="Unassembled WGS sequence"/>
</dbReference>
<evidence type="ECO:0000313" key="2">
    <source>
        <dbReference type="Proteomes" id="UP001079535"/>
    </source>
</evidence>
<evidence type="ECO:0000313" key="1">
    <source>
        <dbReference type="EMBL" id="MCZ0666914.1"/>
    </source>
</evidence>
<dbReference type="RefSeq" id="WP_044991652.1">
    <property type="nucleotide sequence ID" value="NZ_BAABXV010000001.1"/>
</dbReference>
<accession>A0A9Q4EZ83</accession>
<comment type="caution">
    <text evidence="1">The sequence shown here is derived from an EMBL/GenBank/DDBJ whole genome shotgun (WGS) entry which is preliminary data.</text>
</comment>
<name>A0A9Q4EZ83_MEDGN</name>
<dbReference type="EMBL" id="JAPRAY010000005">
    <property type="protein sequence ID" value="MCZ0666914.1"/>
    <property type="molecule type" value="Genomic_DNA"/>
</dbReference>
<protein>
    <submittedName>
        <fullName evidence="1">Uncharacterized protein</fullName>
    </submittedName>
</protein>
<gene>
    <name evidence="1" type="ORF">OZZ17_05070</name>
</gene>
<reference evidence="1" key="1">
    <citation type="submission" date="2022-11" db="EMBL/GenBank/DDBJ databases">
        <title>Temperate bacteriophages infecting mucin-degrading bacterium Ruminococcus gnavus from the human gut.</title>
        <authorList>
            <person name="Buttimer C."/>
        </authorList>
    </citation>
    <scope>NUCLEOTIDE SEQUENCE</scope>
    <source>
        <strain evidence="1">CCUG 49994</strain>
    </source>
</reference>
<organism evidence="1 2">
    <name type="scientific">Mediterraneibacter gnavus</name>
    <name type="common">Ruminococcus gnavus</name>
    <dbReference type="NCBI Taxonomy" id="33038"/>
    <lineage>
        <taxon>Bacteria</taxon>
        <taxon>Bacillati</taxon>
        <taxon>Bacillota</taxon>
        <taxon>Clostridia</taxon>
        <taxon>Lachnospirales</taxon>
        <taxon>Lachnospiraceae</taxon>
        <taxon>Mediterraneibacter</taxon>
    </lineage>
</organism>
<proteinExistence type="predicted"/>